<evidence type="ECO:0000256" key="1">
    <source>
        <dbReference type="ARBA" id="ARBA00005417"/>
    </source>
</evidence>
<evidence type="ECO:0000256" key="4">
    <source>
        <dbReference type="ARBA" id="ARBA00022840"/>
    </source>
</evidence>
<dbReference type="InterPro" id="IPR003439">
    <property type="entry name" value="ABC_transporter-like_ATP-bd"/>
</dbReference>
<feature type="domain" description="ABC transporter" evidence="7">
    <location>
        <begin position="1"/>
        <end position="212"/>
    </location>
</feature>
<dbReference type="PANTHER" id="PTHR43820">
    <property type="entry name" value="HIGH-AFFINITY BRANCHED-CHAIN AMINO ACID TRANSPORT ATP-BINDING PROTEIN LIVF"/>
    <property type="match status" value="1"/>
</dbReference>
<keyword evidence="3" id="KW-0547">Nucleotide-binding</keyword>
<feature type="compositionally biased region" description="Low complexity" evidence="6">
    <location>
        <begin position="213"/>
        <end position="226"/>
    </location>
</feature>
<evidence type="ECO:0000256" key="2">
    <source>
        <dbReference type="ARBA" id="ARBA00022448"/>
    </source>
</evidence>
<feature type="region of interest" description="Disordered" evidence="6">
    <location>
        <begin position="213"/>
        <end position="238"/>
    </location>
</feature>
<dbReference type="InterPro" id="IPR017871">
    <property type="entry name" value="ABC_transporter-like_CS"/>
</dbReference>
<dbReference type="CDD" id="cd03224">
    <property type="entry name" value="ABC_TM1139_LivF_branched"/>
    <property type="match status" value="1"/>
</dbReference>
<dbReference type="SUPFAM" id="SSF52540">
    <property type="entry name" value="P-loop containing nucleoside triphosphate hydrolases"/>
    <property type="match status" value="1"/>
</dbReference>
<organism evidence="8">
    <name type="scientific">marine metagenome</name>
    <dbReference type="NCBI Taxonomy" id="408172"/>
    <lineage>
        <taxon>unclassified sequences</taxon>
        <taxon>metagenomes</taxon>
        <taxon>ecological metagenomes</taxon>
    </lineage>
</organism>
<dbReference type="SMART" id="SM00382">
    <property type="entry name" value="AAA"/>
    <property type="match status" value="1"/>
</dbReference>
<dbReference type="InterPro" id="IPR052156">
    <property type="entry name" value="BCAA_Transport_ATP-bd_LivF"/>
</dbReference>
<dbReference type="EMBL" id="UINC01001260">
    <property type="protein sequence ID" value="SUZ75845.1"/>
    <property type="molecule type" value="Genomic_DNA"/>
</dbReference>
<dbReference type="GO" id="GO:0016887">
    <property type="term" value="F:ATP hydrolysis activity"/>
    <property type="evidence" value="ECO:0007669"/>
    <property type="project" value="InterPro"/>
</dbReference>
<reference evidence="8" key="1">
    <citation type="submission" date="2018-05" db="EMBL/GenBank/DDBJ databases">
        <authorList>
            <person name="Lanie J.A."/>
            <person name="Ng W.-L."/>
            <person name="Kazmierczak K.M."/>
            <person name="Andrzejewski T.M."/>
            <person name="Davidsen T.M."/>
            <person name="Wayne K.J."/>
            <person name="Tettelin H."/>
            <person name="Glass J.I."/>
            <person name="Rusch D."/>
            <person name="Podicherti R."/>
            <person name="Tsui H.-C.T."/>
            <person name="Winkler M.E."/>
        </authorList>
    </citation>
    <scope>NUCLEOTIDE SEQUENCE</scope>
</reference>
<evidence type="ECO:0000259" key="7">
    <source>
        <dbReference type="PROSITE" id="PS50893"/>
    </source>
</evidence>
<keyword evidence="5" id="KW-0029">Amino-acid transport</keyword>
<gene>
    <name evidence="8" type="ORF">METZ01_LOCUS28699</name>
</gene>
<dbReference type="Pfam" id="PF00005">
    <property type="entry name" value="ABC_tran"/>
    <property type="match status" value="1"/>
</dbReference>
<keyword evidence="2" id="KW-0813">Transport</keyword>
<dbReference type="Gene3D" id="3.40.50.300">
    <property type="entry name" value="P-loop containing nucleotide triphosphate hydrolases"/>
    <property type="match status" value="1"/>
</dbReference>
<sequence>MQGTVTVILGSNGAGKSTLLSTIMGVLDGQPQRGTVTFRGQRIDGMATEKIVRAGISYVPEGRRVFPELTVSENLKVGAYTVRDRQSTLRTLERVHDYFPVLTERQDQHAGTLSGGEQQMLAIGRALMNEPELLLLDEPSLGLAPLLVHQVFDIISQIRDEGVTVLLVEQNARMALKVADDGVVLENGEVMVSGTAAELVDNDEVEELYMGAASTASTEEAASATSDTGVGDDVDLES</sequence>
<evidence type="ECO:0000256" key="5">
    <source>
        <dbReference type="ARBA" id="ARBA00022970"/>
    </source>
</evidence>
<accession>A0A381Q930</accession>
<dbReference type="InterPro" id="IPR003593">
    <property type="entry name" value="AAA+_ATPase"/>
</dbReference>
<evidence type="ECO:0000256" key="6">
    <source>
        <dbReference type="SAM" id="MobiDB-lite"/>
    </source>
</evidence>
<dbReference type="PROSITE" id="PS00211">
    <property type="entry name" value="ABC_TRANSPORTER_1"/>
    <property type="match status" value="1"/>
</dbReference>
<dbReference type="GO" id="GO:0005524">
    <property type="term" value="F:ATP binding"/>
    <property type="evidence" value="ECO:0007669"/>
    <property type="project" value="UniProtKB-KW"/>
</dbReference>
<protein>
    <recommendedName>
        <fullName evidence="7">ABC transporter domain-containing protein</fullName>
    </recommendedName>
</protein>
<dbReference type="AlphaFoldDB" id="A0A381Q930"/>
<proteinExistence type="inferred from homology"/>
<evidence type="ECO:0000313" key="8">
    <source>
        <dbReference type="EMBL" id="SUZ75845.1"/>
    </source>
</evidence>
<dbReference type="PANTHER" id="PTHR43820:SF4">
    <property type="entry name" value="HIGH-AFFINITY BRANCHED-CHAIN AMINO ACID TRANSPORT ATP-BINDING PROTEIN LIVF"/>
    <property type="match status" value="1"/>
</dbReference>
<evidence type="ECO:0000256" key="3">
    <source>
        <dbReference type="ARBA" id="ARBA00022741"/>
    </source>
</evidence>
<dbReference type="PROSITE" id="PS50893">
    <property type="entry name" value="ABC_TRANSPORTER_2"/>
    <property type="match status" value="1"/>
</dbReference>
<name>A0A381Q930_9ZZZZ</name>
<keyword evidence="4" id="KW-0067">ATP-binding</keyword>
<dbReference type="InterPro" id="IPR027417">
    <property type="entry name" value="P-loop_NTPase"/>
</dbReference>
<dbReference type="GO" id="GO:0015807">
    <property type="term" value="P:L-amino acid transport"/>
    <property type="evidence" value="ECO:0007669"/>
    <property type="project" value="TreeGrafter"/>
</dbReference>
<comment type="similarity">
    <text evidence="1">Belongs to the ABC transporter superfamily.</text>
</comment>
<dbReference type="GO" id="GO:0015658">
    <property type="term" value="F:branched-chain amino acid transmembrane transporter activity"/>
    <property type="evidence" value="ECO:0007669"/>
    <property type="project" value="TreeGrafter"/>
</dbReference>